<reference evidence="1 2" key="1">
    <citation type="submission" date="2016-03" db="EMBL/GenBank/DDBJ databases">
        <title>Complete genome sequence of Thermococcus gorgonarius.</title>
        <authorList>
            <person name="Oger P.M."/>
        </authorList>
    </citation>
    <scope>NUCLEOTIDE SEQUENCE [LARGE SCALE GENOMIC DNA]</scope>
    <source>
        <strain evidence="1 2">W-12</strain>
    </source>
</reference>
<dbReference type="Proteomes" id="UP000250134">
    <property type="component" value="Chromosome"/>
</dbReference>
<evidence type="ECO:0000313" key="1">
    <source>
        <dbReference type="EMBL" id="ASJ01300.1"/>
    </source>
</evidence>
<dbReference type="AlphaFoldDB" id="A0A2Z2M587"/>
<name>A0A2Z2M587_THEGO</name>
<evidence type="ECO:0000313" key="2">
    <source>
        <dbReference type="Proteomes" id="UP000250134"/>
    </source>
</evidence>
<sequence length="207" mass="25221">MTLKTLIKLLERVRPKLISNDLRRLYMMGFLRRRKVPRECENKKGKRYNCGYKYMYSINKQGWSYLRQLMEDEEKHSLLFPTVLEDIKEILEEMRFGIMKLNMVIAPDTYKARGIWNFYKKELGKKFSSPGFRRFTRKRELFEREANCWMNMFYLGMQISSLEREIQLKDLMIDYLKRELEACMKFKREGFREILEVSKNIKTLGKE</sequence>
<keyword evidence="2" id="KW-1185">Reference proteome</keyword>
<accession>A0A2Z2M587</accession>
<dbReference type="KEGG" id="tgg:A3K92_07305"/>
<dbReference type="EMBL" id="CP014855">
    <property type="protein sequence ID" value="ASJ01300.1"/>
    <property type="molecule type" value="Genomic_DNA"/>
</dbReference>
<proteinExistence type="predicted"/>
<organism evidence="1 2">
    <name type="scientific">Thermococcus gorgonarius</name>
    <dbReference type="NCBI Taxonomy" id="71997"/>
    <lineage>
        <taxon>Archaea</taxon>
        <taxon>Methanobacteriati</taxon>
        <taxon>Methanobacteriota</taxon>
        <taxon>Thermococci</taxon>
        <taxon>Thermococcales</taxon>
        <taxon>Thermococcaceae</taxon>
        <taxon>Thermococcus</taxon>
    </lineage>
</organism>
<gene>
    <name evidence="1" type="ORF">A3K92_07305</name>
</gene>
<protein>
    <submittedName>
        <fullName evidence="1">Uncharacterized protein</fullName>
    </submittedName>
</protein>